<evidence type="ECO:0000256" key="1">
    <source>
        <dbReference type="SAM" id="MobiDB-lite"/>
    </source>
</evidence>
<evidence type="ECO:0000313" key="3">
    <source>
        <dbReference type="EMBL" id="OOK83830.1"/>
    </source>
</evidence>
<dbReference type="Proteomes" id="UP000188532">
    <property type="component" value="Unassembled WGS sequence"/>
</dbReference>
<reference evidence="4 5" key="1">
    <citation type="submission" date="2017-02" db="EMBL/GenBank/DDBJ databases">
        <title>Complete genome sequences of Mycobacterium kansasii strains isolated from rhesus macaques.</title>
        <authorList>
            <person name="Panda A."/>
            <person name="Nagaraj S."/>
            <person name="Zhao X."/>
            <person name="Tettelin H."/>
            <person name="Detolla L.J."/>
        </authorList>
    </citation>
    <scope>NUCLEOTIDE SEQUENCE [LARGE SCALE GENOMIC DNA]</scope>
    <source>
        <strain evidence="3 4">11-3469</strain>
        <strain evidence="2 5">11-3813</strain>
    </source>
</reference>
<protein>
    <submittedName>
        <fullName evidence="3">Uncharacterized protein</fullName>
    </submittedName>
</protein>
<evidence type="ECO:0000313" key="4">
    <source>
        <dbReference type="Proteomes" id="UP000188532"/>
    </source>
</evidence>
<name>A0A1V3XXS0_MYCKA</name>
<dbReference type="Proteomes" id="UP000189229">
    <property type="component" value="Unassembled WGS sequence"/>
</dbReference>
<gene>
    <name evidence="3" type="ORF">BZL29_0990</name>
    <name evidence="2" type="ORF">BZL30_0905</name>
</gene>
<feature type="region of interest" description="Disordered" evidence="1">
    <location>
        <begin position="1"/>
        <end position="27"/>
    </location>
</feature>
<dbReference type="EMBL" id="MVBN01000001">
    <property type="protein sequence ID" value="OOK83830.1"/>
    <property type="molecule type" value="Genomic_DNA"/>
</dbReference>
<sequence length="73" mass="7768">MPAAQQISARQPMRGNDGESSLFGYHAPNPTSLADLRSQARGRPLCDQIAAENVLSTACVLLRNLGFTAPEKG</sequence>
<evidence type="ECO:0000313" key="2">
    <source>
        <dbReference type="EMBL" id="OOK81681.1"/>
    </source>
</evidence>
<comment type="caution">
    <text evidence="3">The sequence shown here is derived from an EMBL/GenBank/DDBJ whole genome shotgun (WGS) entry which is preliminary data.</text>
</comment>
<dbReference type="AlphaFoldDB" id="A0A1V3XXS0"/>
<proteinExistence type="predicted"/>
<evidence type="ECO:0000313" key="5">
    <source>
        <dbReference type="Proteomes" id="UP000189229"/>
    </source>
</evidence>
<organism evidence="3 4">
    <name type="scientific">Mycobacterium kansasii</name>
    <dbReference type="NCBI Taxonomy" id="1768"/>
    <lineage>
        <taxon>Bacteria</taxon>
        <taxon>Bacillati</taxon>
        <taxon>Actinomycetota</taxon>
        <taxon>Actinomycetes</taxon>
        <taxon>Mycobacteriales</taxon>
        <taxon>Mycobacteriaceae</taxon>
        <taxon>Mycobacterium</taxon>
    </lineage>
</organism>
<dbReference type="STRING" id="1768.B1T50_23355"/>
<dbReference type="EMBL" id="MVBM01000001">
    <property type="protein sequence ID" value="OOK81681.1"/>
    <property type="molecule type" value="Genomic_DNA"/>
</dbReference>
<accession>A0A1V3XXS0</accession>